<feature type="domain" description="Protein NO VEIN C-terminal" evidence="2">
    <location>
        <begin position="265"/>
        <end position="346"/>
    </location>
</feature>
<organism evidence="3 4">
    <name type="scientific">Companilactobacillus keshanensis</name>
    <dbReference type="NCBI Taxonomy" id="2486003"/>
    <lineage>
        <taxon>Bacteria</taxon>
        <taxon>Bacillati</taxon>
        <taxon>Bacillota</taxon>
        <taxon>Bacilli</taxon>
        <taxon>Lactobacillales</taxon>
        <taxon>Lactobacillaceae</taxon>
        <taxon>Companilactobacillus</taxon>
    </lineage>
</organism>
<dbReference type="Gene3D" id="3.30.920.90">
    <property type="match status" value="1"/>
</dbReference>
<keyword evidence="4" id="KW-1185">Reference proteome</keyword>
<accession>A0ABW4BR35</accession>
<proteinExistence type="predicted"/>
<protein>
    <submittedName>
        <fullName evidence="3">MrcB family domain-containing protein</fullName>
    </submittedName>
</protein>
<reference evidence="4" key="1">
    <citation type="journal article" date="2019" name="Int. J. Syst. Evol. Microbiol.">
        <title>The Global Catalogue of Microorganisms (GCM) 10K type strain sequencing project: providing services to taxonomists for standard genome sequencing and annotation.</title>
        <authorList>
            <consortium name="The Broad Institute Genomics Platform"/>
            <consortium name="The Broad Institute Genome Sequencing Center for Infectious Disease"/>
            <person name="Wu L."/>
            <person name="Ma J."/>
        </authorList>
    </citation>
    <scope>NUCLEOTIDE SEQUENCE [LARGE SCALE GENOMIC DNA]</scope>
    <source>
        <strain evidence="4">CCM 8936</strain>
    </source>
</reference>
<evidence type="ECO:0000313" key="4">
    <source>
        <dbReference type="Proteomes" id="UP001597251"/>
    </source>
</evidence>
<sequence length="390" mass="44770">MTLRSLIMEVLDNYPREKMNPLKNNFFAALMQDGLNNSIDNLFLGTRYKTKGSAGIGHWATIPWIGVFDTSITTKASDGFYIAYLFSKSSNIAYLSLIQSWTMYKNKFSLKIARKNITNITKYLQNTLNTESSSMNADTINLMDDGSKITELPKGYELGTILNIKYFKNSLPDNSTMMKDLNEMITIYRELKSKLVSSDNSTNVDFFISEYNKYKKIQTNEDSRFSIDDSVTENHNSIVRQTNFEDLNNKNSELGFIGEKQVLEMEKERLSYYPKLQEKVEQVSVTIGDGLGYDIKSFRPDGTELYIEVKTTASGKNQPFNITTNEIEFSKDNADNYKLTRLYDFKFNGSESIEFKKYELNGSLVNNHNLLLKPSTYKVKLLNNDSNIIY</sequence>
<evidence type="ECO:0000313" key="3">
    <source>
        <dbReference type="EMBL" id="MFD1417654.1"/>
    </source>
</evidence>
<evidence type="ECO:0000259" key="1">
    <source>
        <dbReference type="Pfam" id="PF12102"/>
    </source>
</evidence>
<dbReference type="InterPro" id="IPR024975">
    <property type="entry name" value="NOV_C"/>
</dbReference>
<feature type="domain" description="Type IV methyl-directed restriction enzyme EcoKMcrB subunit DNA-binding" evidence="1">
    <location>
        <begin position="10"/>
        <end position="192"/>
    </location>
</feature>
<dbReference type="Pfam" id="PF13020">
    <property type="entry name" value="NOV_C"/>
    <property type="match status" value="1"/>
</dbReference>
<dbReference type="Proteomes" id="UP001597251">
    <property type="component" value="Unassembled WGS sequence"/>
</dbReference>
<comment type="caution">
    <text evidence="3">The sequence shown here is derived from an EMBL/GenBank/DDBJ whole genome shotgun (WGS) entry which is preliminary data.</text>
</comment>
<dbReference type="InterPro" id="IPR021961">
    <property type="entry name" value="McrB_DNA-bd"/>
</dbReference>
<name>A0ABW4BR35_9LACO</name>
<dbReference type="RefSeq" id="WP_125674523.1">
    <property type="nucleotide sequence ID" value="NZ_JBHTOI010000005.1"/>
</dbReference>
<evidence type="ECO:0000259" key="2">
    <source>
        <dbReference type="Pfam" id="PF13020"/>
    </source>
</evidence>
<gene>
    <name evidence="3" type="ORF">ACFQ42_02615</name>
</gene>
<dbReference type="EMBL" id="JBHTOI010000005">
    <property type="protein sequence ID" value="MFD1417654.1"/>
    <property type="molecule type" value="Genomic_DNA"/>
</dbReference>
<dbReference type="Pfam" id="PF12102">
    <property type="entry name" value="MrcB_N"/>
    <property type="match status" value="1"/>
</dbReference>